<dbReference type="eggNOG" id="ENOG5030AFF">
    <property type="taxonomic scope" value="Bacteria"/>
</dbReference>
<accession>D6GU54</accession>
<dbReference type="Proteomes" id="UP000007468">
    <property type="component" value="Chromosome"/>
</dbReference>
<keyword evidence="3" id="KW-1185">Reference proteome</keyword>
<dbReference type="Pfam" id="PF01823">
    <property type="entry name" value="MACPF"/>
    <property type="match status" value="1"/>
</dbReference>
<dbReference type="KEGG" id="faa:HMPREF0389_01644"/>
<gene>
    <name evidence="2" type="ordered locus">HMPREF0389_01644</name>
</gene>
<evidence type="ECO:0000259" key="1">
    <source>
        <dbReference type="Pfam" id="PF01823"/>
    </source>
</evidence>
<reference evidence="3" key="1">
    <citation type="submission" date="2010-12" db="EMBL/GenBank/DDBJ databases">
        <title>The genome sequence of Filifactor alocis strain ATCC 35896.</title>
        <authorList>
            <consortium name="The Broad Institute Genome Sequencing Platform"/>
            <person name="Ward D."/>
            <person name="Earl A."/>
            <person name="Feldgarden M."/>
            <person name="Young S.K."/>
            <person name="Gargeya S."/>
            <person name="Zeng Q."/>
            <person name="Alvarado L."/>
            <person name="Berlin A."/>
            <person name="Bochicchio J."/>
            <person name="Chapman S.B."/>
            <person name="Chen Z."/>
            <person name="Freedman E."/>
            <person name="Gellesch M."/>
            <person name="Goldberg J."/>
            <person name="Griggs A."/>
            <person name="Gujja S."/>
            <person name="Heilman E."/>
            <person name="Heiman D."/>
            <person name="Howarth C."/>
            <person name="Mehta T."/>
            <person name="Neiman D."/>
            <person name="Pearson M."/>
            <person name="Roberts A."/>
            <person name="Saif S."/>
            <person name="Shea T."/>
            <person name="Shenoy N."/>
            <person name="Sisk P."/>
            <person name="Stolte C."/>
            <person name="Sykes S."/>
            <person name="White J."/>
            <person name="Yandava C."/>
            <person name="Izard J."/>
            <person name="Blanton J.M."/>
            <person name="Baranova O.V."/>
            <person name="Tanner A.C."/>
            <person name="Dewhirst F.E."/>
            <person name="Haas B."/>
            <person name="Nusbaum C."/>
            <person name="Birren B."/>
        </authorList>
    </citation>
    <scope>NUCLEOTIDE SEQUENCE [LARGE SCALE GENOMIC DNA]</scope>
    <source>
        <strain evidence="3">ATCC 35896 / D40 B5</strain>
    </source>
</reference>
<name>D6GU54_FILAD</name>
<dbReference type="AlphaFoldDB" id="D6GU54"/>
<evidence type="ECO:0000313" key="3">
    <source>
        <dbReference type="Proteomes" id="UP000007468"/>
    </source>
</evidence>
<proteinExistence type="predicted"/>
<sequence>MQKEIDDLKTELEQLEKELNGELKIPDGIFKSDNIIKPNNAHKGIYEKINDKTTPDDTKKTSPLEQEKLDNTITKEDLKKTGMQAVRSLGKGYNVFGEYGSLTATKAPVFNFDKILEYNWIQEKNLGSDIHQNTIISESLQEYQTEMTNKAKIGGSYKCFSGSVETNFGKTTGQSKFKYHATHMYEKRLNGFYIYYPDSSKYRECLTESAKKAIDTAPIDQLFGDYGHYVLMGMITGGRVDINTTIDKSTVYGKEDFALKVKAGFNALIASGNAENEYKKSTAYKNFASKSDINLHVVGNSTSIYLNDFLEGSDKLTEWEKNIESHATMIDFNDMHRPLIPIWELAGTEKRKNQIKSEFEKIAGDINKKIPGVAPETKNYLYGIRLGRDNDSMQKAIKKSLDDNDDKNKGSTRYTVLTWELLSTVESRDAKKDIADLNHGVEVDKRDYIVLDLGWSDKKEIDLTKYVPKYLYFPNGYKLFPITDICIYQGNENTKNADINFNHSGNAQWFRLGKDLNTNAGGNYLYLMWTEDKSRPPITNLALCVEDNNGGPNEKFPGWEVVRFANSNIPANLNLGVVQTEGANKNKSAPNIYLVMRREH</sequence>
<dbReference type="InterPro" id="IPR020864">
    <property type="entry name" value="MACPF"/>
</dbReference>
<dbReference type="Gene3D" id="2.100.10.50">
    <property type="match status" value="1"/>
</dbReference>
<evidence type="ECO:0000313" key="2">
    <source>
        <dbReference type="EMBL" id="EFE27571.1"/>
    </source>
</evidence>
<organism evidence="2 3">
    <name type="scientific">Filifactor alocis (strain ATCC 35896 / CCUG 47790 / D40 B5)</name>
    <name type="common">Fusobacterium alocis</name>
    <dbReference type="NCBI Taxonomy" id="546269"/>
    <lineage>
        <taxon>Bacteria</taxon>
        <taxon>Bacillati</taxon>
        <taxon>Bacillota</taxon>
        <taxon>Clostridia</taxon>
        <taxon>Peptostreptococcales</taxon>
        <taxon>Filifactoraceae</taxon>
        <taxon>Filifactor</taxon>
    </lineage>
</organism>
<dbReference type="EMBL" id="CP002390">
    <property type="protein sequence ID" value="EFE27571.1"/>
    <property type="molecule type" value="Genomic_DNA"/>
</dbReference>
<protein>
    <recommendedName>
        <fullName evidence="1">MACPF domain-containing protein</fullName>
    </recommendedName>
</protein>
<feature type="domain" description="MACPF" evidence="1">
    <location>
        <begin position="210"/>
        <end position="349"/>
    </location>
</feature>